<dbReference type="Gene3D" id="3.20.20.80">
    <property type="entry name" value="Glycosidases"/>
    <property type="match status" value="1"/>
</dbReference>
<name>A2EKB4_TRIV3</name>
<dbReference type="SUPFAM" id="SSF51445">
    <property type="entry name" value="(Trans)glycosidases"/>
    <property type="match status" value="1"/>
</dbReference>
<dbReference type="eggNOG" id="KOG0471">
    <property type="taxonomic scope" value="Eukaryota"/>
</dbReference>
<dbReference type="RefSeq" id="XP_001319135.1">
    <property type="nucleotide sequence ID" value="XM_001319100.1"/>
</dbReference>
<reference evidence="2" key="2">
    <citation type="journal article" date="2007" name="Science">
        <title>Draft genome sequence of the sexually transmitted pathogen Trichomonas vaginalis.</title>
        <authorList>
            <person name="Carlton J.M."/>
            <person name="Hirt R.P."/>
            <person name="Silva J.C."/>
            <person name="Delcher A.L."/>
            <person name="Schatz M."/>
            <person name="Zhao Q."/>
            <person name="Wortman J.R."/>
            <person name="Bidwell S.L."/>
            <person name="Alsmark U.C.M."/>
            <person name="Besteiro S."/>
            <person name="Sicheritz-Ponten T."/>
            <person name="Noel C.J."/>
            <person name="Dacks J.B."/>
            <person name="Foster P.G."/>
            <person name="Simillion C."/>
            <person name="Van de Peer Y."/>
            <person name="Miranda-Saavedra D."/>
            <person name="Barton G.J."/>
            <person name="Westrop G.D."/>
            <person name="Mueller S."/>
            <person name="Dessi D."/>
            <person name="Fiori P.L."/>
            <person name="Ren Q."/>
            <person name="Paulsen I."/>
            <person name="Zhang H."/>
            <person name="Bastida-Corcuera F.D."/>
            <person name="Simoes-Barbosa A."/>
            <person name="Brown M.T."/>
            <person name="Hayes R.D."/>
            <person name="Mukherjee M."/>
            <person name="Okumura C.Y."/>
            <person name="Schneider R."/>
            <person name="Smith A.J."/>
            <person name="Vanacova S."/>
            <person name="Villalvazo M."/>
            <person name="Haas B.J."/>
            <person name="Pertea M."/>
            <person name="Feldblyum T.V."/>
            <person name="Utterback T.R."/>
            <person name="Shu C.L."/>
            <person name="Osoegawa K."/>
            <person name="de Jong P.J."/>
            <person name="Hrdy I."/>
            <person name="Horvathova L."/>
            <person name="Zubacova Z."/>
            <person name="Dolezal P."/>
            <person name="Malik S.B."/>
            <person name="Logsdon J.M. Jr."/>
            <person name="Henze K."/>
            <person name="Gupta A."/>
            <person name="Wang C.C."/>
            <person name="Dunne R.L."/>
            <person name="Upcroft J.A."/>
            <person name="Upcroft P."/>
            <person name="White O."/>
            <person name="Salzberg S.L."/>
            <person name="Tang P."/>
            <person name="Chiu C.-H."/>
            <person name="Lee Y.-S."/>
            <person name="Embley T.M."/>
            <person name="Coombs G.H."/>
            <person name="Mottram J.C."/>
            <person name="Tachezy J."/>
            <person name="Fraser-Liggett C.M."/>
            <person name="Johnson P.J."/>
        </authorList>
    </citation>
    <scope>NUCLEOTIDE SEQUENCE [LARGE SCALE GENOMIC DNA]</scope>
    <source>
        <strain evidence="2">G3</strain>
    </source>
</reference>
<dbReference type="PANTHER" id="PTHR10357">
    <property type="entry name" value="ALPHA-AMYLASE FAMILY MEMBER"/>
    <property type="match status" value="1"/>
</dbReference>
<dbReference type="SMR" id="A2EKB4"/>
<keyword evidence="3" id="KW-1185">Reference proteome</keyword>
<dbReference type="KEGG" id="tva:4764795"/>
<dbReference type="EMBL" id="DS113412">
    <property type="protein sequence ID" value="EAY06912.1"/>
    <property type="molecule type" value="Genomic_DNA"/>
</dbReference>
<dbReference type="PANTHER" id="PTHR10357:SF228">
    <property type="entry name" value="PUTATIVE-RELATED"/>
    <property type="match status" value="1"/>
</dbReference>
<dbReference type="GO" id="GO:0009313">
    <property type="term" value="P:oligosaccharide catabolic process"/>
    <property type="evidence" value="ECO:0000318"/>
    <property type="project" value="GO_Central"/>
</dbReference>
<evidence type="ECO:0000259" key="1">
    <source>
        <dbReference type="SMART" id="SM00642"/>
    </source>
</evidence>
<reference evidence="2" key="1">
    <citation type="submission" date="2006-10" db="EMBL/GenBank/DDBJ databases">
        <authorList>
            <person name="Amadeo P."/>
            <person name="Zhao Q."/>
            <person name="Wortman J."/>
            <person name="Fraser-Liggett C."/>
            <person name="Carlton J."/>
        </authorList>
    </citation>
    <scope>NUCLEOTIDE SEQUENCE</scope>
    <source>
        <strain evidence="2">G3</strain>
    </source>
</reference>
<dbReference type="SUPFAM" id="SSF51011">
    <property type="entry name" value="Glycosyl hydrolase domain"/>
    <property type="match status" value="1"/>
</dbReference>
<protein>
    <submittedName>
        <fullName evidence="2">Alpha amylase, catalytic domain containing protein</fullName>
    </submittedName>
</protein>
<evidence type="ECO:0000313" key="2">
    <source>
        <dbReference type="EMBL" id="EAY06912.1"/>
    </source>
</evidence>
<dbReference type="InterPro" id="IPR006047">
    <property type="entry name" value="GH13_cat_dom"/>
</dbReference>
<dbReference type="SMART" id="SM00642">
    <property type="entry name" value="Aamy"/>
    <property type="match status" value="1"/>
</dbReference>
<organism evidence="2 3">
    <name type="scientific">Trichomonas vaginalis (strain ATCC PRA-98 / G3)</name>
    <dbReference type="NCBI Taxonomy" id="412133"/>
    <lineage>
        <taxon>Eukaryota</taxon>
        <taxon>Metamonada</taxon>
        <taxon>Parabasalia</taxon>
        <taxon>Trichomonadida</taxon>
        <taxon>Trichomonadidae</taxon>
        <taxon>Trichomonas</taxon>
    </lineage>
</organism>
<dbReference type="Proteomes" id="UP000001542">
    <property type="component" value="Unassembled WGS sequence"/>
</dbReference>
<dbReference type="STRING" id="5722.A2EKB4"/>
<proteinExistence type="predicted"/>
<dbReference type="OrthoDB" id="1740265at2759"/>
<gene>
    <name evidence="2" type="ORF">TVAG_057060</name>
</gene>
<dbReference type="Pfam" id="PF00128">
    <property type="entry name" value="Alpha-amylase"/>
    <property type="match status" value="2"/>
</dbReference>
<evidence type="ECO:0000313" key="3">
    <source>
        <dbReference type="Proteomes" id="UP000001542"/>
    </source>
</evidence>
<dbReference type="InterPro" id="IPR017853">
    <property type="entry name" value="GH"/>
</dbReference>
<dbReference type="VEuPathDB" id="TrichDB:TVAG_057060"/>
<feature type="domain" description="Glycosyl hydrolase family 13 catalytic" evidence="1">
    <location>
        <begin position="23"/>
        <end position="395"/>
    </location>
</feature>
<sequence length="481" mass="53692">MLAFLLSAKFALCEDFNNIRIYQVMVSSFQDGDPNLGYGTGYGPSDHRGDLRGIINALDYIKGLGVNALWMTPIFDSSNGQGGALLQSTGYFCTNYFKIDPKFGDDATFRELVDKCHKKGMYVFLDGVFGHHGGVTTASPSGKWPQGGNNPVSYPGSLDFYKEVAKYWIENYGIDGWRLDQCYQMYQNNYNYLKEIRQAVEEACNARKQRGEKWGTLGYIVGENWRSASEIQQQTYSGDGIRSAFDFPSRYSLVRTVAMEESGASSYVQELGNIFKTNSEKGYYGQVYPNLFISNHDVWRFGNLIKNKYGYGKSSQDYWKRHKIAMALLASYTGPITIYYGDEIGDLAECWTGSNPSCGSNTYSDNVARTNGQITGFNSDQQSLHDYTSKLMFARAENPAMWRGTSGISYDGGVMFNCKYDDQTKNKVVMVVNLGLDSRTVTYNVGGSKLTDLVTGKIINGNNGSYQIQIEALGSAVYKVE</sequence>
<dbReference type="FunCoup" id="A2EKB4">
    <property type="interactions" value="150"/>
</dbReference>
<dbReference type="OMA" id="NWRSASE"/>
<dbReference type="GO" id="GO:0004556">
    <property type="term" value="F:alpha-amylase activity"/>
    <property type="evidence" value="ECO:0000318"/>
    <property type="project" value="GO_Central"/>
</dbReference>
<dbReference type="AlphaFoldDB" id="A2EKB4"/>
<accession>A2EKB4</accession>
<dbReference type="InParanoid" id="A2EKB4"/>
<dbReference type="VEuPathDB" id="TrichDB:TVAGG3_0772680"/>